<sequence length="612" mass="68141">MRSIELLAPAKDKETAIAAVLAGCDALFIGGPAFGARFDAANSFTDLKEICAFAHRFNVKVHLTLNTLLYDEELNKAQEILNEAGKCGVDAVIFQDPAVLQLDIPQGVELHASTQCDISTKEKLKFYENLSVSQAVLARELSLKEIRALHDYCPKIRLEAFVAGALCVGQSGICYISEFMTGRSANRGQCAHICRLPMDLYDKENKPVAHGHLLSMKDNFAGNDLKDLIDAGVSSFKIEGRLKDRDYVVNMTAKFRELLDKLIASSDGTLCRSSSGICKRNFIPDERRTFNRGFTDNLLYGNNDDLVNIKSPKFEGMPIGKVISVNSKGQNTKLLVKPFKNFKIVNGDGFTYFKNGELTGFRCNKASDSNGNVLIEVHGKADIPTNLVLKRNIDTAFIKSLHAKDAVERYMKLKGKLYLENKGENCKLILCYADELERSGKAECSFKSVLGSMALDPKNISDKLKKCADPYLKVESIDFVFDDFNLLTLPISAVNELRRQAQNDYLSKIGKVNPDYKFTLPHPLPRYPYAIDERLVLNNRAKAFYSQLSANDSKLKNIVKQSVMTSRNCLIRNHCLCSKDGGKTSGYTLVIGKHRFKIVCDCVACKMHLIAL</sequence>
<dbReference type="HOGENOM" id="CLU_011540_5_0_6"/>
<evidence type="ECO:0000313" key="3">
    <source>
        <dbReference type="Proteomes" id="UP000018458"/>
    </source>
</evidence>
<accession>E8LHI9</accession>
<dbReference type="STRING" id="762983.HMPREF9444_00162"/>
<dbReference type="InterPro" id="IPR051454">
    <property type="entry name" value="RNA/ubiquinone_mod_enzymes"/>
</dbReference>
<dbReference type="PANTHER" id="PTHR30217">
    <property type="entry name" value="PEPTIDASE U32 FAMILY"/>
    <property type="match status" value="1"/>
</dbReference>
<dbReference type="RefSeq" id="WP_009142389.1">
    <property type="nucleotide sequence ID" value="NZ_GL830945.1"/>
</dbReference>
<feature type="domain" description="Peptidase U32 collagenase" evidence="1">
    <location>
        <begin position="394"/>
        <end position="503"/>
    </location>
</feature>
<dbReference type="OrthoDB" id="9807498at2"/>
<proteinExistence type="predicted"/>
<gene>
    <name evidence="2" type="ORF">HMPREF9444_00162</name>
</gene>
<dbReference type="EMBL" id="AEVO01000007">
    <property type="protein sequence ID" value="EFY08008.1"/>
    <property type="molecule type" value="Genomic_DNA"/>
</dbReference>
<evidence type="ECO:0000259" key="1">
    <source>
        <dbReference type="Pfam" id="PF12392"/>
    </source>
</evidence>
<dbReference type="Proteomes" id="UP000018458">
    <property type="component" value="Unassembled WGS sequence"/>
</dbReference>
<dbReference type="PANTHER" id="PTHR30217:SF10">
    <property type="entry name" value="23S RRNA 5-HYDROXYCYTIDINE C2501 SYNTHASE"/>
    <property type="match status" value="1"/>
</dbReference>
<organism evidence="2 3">
    <name type="scientific">Succinatimonas hippei (strain DSM 22608 / JCM 16073 / KCTC 15190 / YIT 12066)</name>
    <dbReference type="NCBI Taxonomy" id="762983"/>
    <lineage>
        <taxon>Bacteria</taxon>
        <taxon>Pseudomonadati</taxon>
        <taxon>Pseudomonadota</taxon>
        <taxon>Gammaproteobacteria</taxon>
        <taxon>Aeromonadales</taxon>
        <taxon>Succinivibrionaceae</taxon>
        <taxon>Succinatimonas</taxon>
    </lineage>
</organism>
<dbReference type="Pfam" id="PF12392">
    <property type="entry name" value="DUF3656"/>
    <property type="match status" value="1"/>
</dbReference>
<dbReference type="PROSITE" id="PS01276">
    <property type="entry name" value="PEPTIDASE_U32"/>
    <property type="match status" value="1"/>
</dbReference>
<protein>
    <submittedName>
        <fullName evidence="2">Peptidase, U32 family</fullName>
        <ecNumber evidence="2">3.4.-.-</ecNumber>
    </submittedName>
</protein>
<name>E8LHI9_SUCHY</name>
<dbReference type="InterPro" id="IPR020988">
    <property type="entry name" value="Pept_U32_collagenase"/>
</dbReference>
<evidence type="ECO:0000313" key="2">
    <source>
        <dbReference type="EMBL" id="EFY08008.1"/>
    </source>
</evidence>
<dbReference type="InterPro" id="IPR001539">
    <property type="entry name" value="Peptidase_U32"/>
</dbReference>
<keyword evidence="2" id="KW-0378">Hydrolase</keyword>
<dbReference type="AlphaFoldDB" id="E8LHI9"/>
<dbReference type="eggNOG" id="COG0826">
    <property type="taxonomic scope" value="Bacteria"/>
</dbReference>
<keyword evidence="3" id="KW-1185">Reference proteome</keyword>
<dbReference type="Pfam" id="PF01136">
    <property type="entry name" value="Peptidase_U32"/>
    <property type="match status" value="1"/>
</dbReference>
<reference evidence="2 3" key="1">
    <citation type="submission" date="2011-01" db="EMBL/GenBank/DDBJ databases">
        <authorList>
            <person name="Weinstock G."/>
            <person name="Sodergren E."/>
            <person name="Clifton S."/>
            <person name="Fulton L."/>
            <person name="Fulton B."/>
            <person name="Courtney L."/>
            <person name="Fronick C."/>
            <person name="Harrison M."/>
            <person name="Strong C."/>
            <person name="Farmer C."/>
            <person name="Delahaunty K."/>
            <person name="Markovic C."/>
            <person name="Hall O."/>
            <person name="Minx P."/>
            <person name="Tomlinson C."/>
            <person name="Mitreva M."/>
            <person name="Hou S."/>
            <person name="Chen J."/>
            <person name="Wollam A."/>
            <person name="Pepin K.H."/>
            <person name="Johnson M."/>
            <person name="Bhonagiri V."/>
            <person name="Zhang X."/>
            <person name="Suruliraj S."/>
            <person name="Warren W."/>
            <person name="Chinwalla A."/>
            <person name="Mardis E.R."/>
            <person name="Wilson R.K."/>
        </authorList>
    </citation>
    <scope>NUCLEOTIDE SEQUENCE [LARGE SCALE GENOMIC DNA]</scope>
    <source>
        <strain evidence="3">DSM 22608 / JCM 16073 / KCTC 15190 / YIT 12066</strain>
    </source>
</reference>
<dbReference type="GO" id="GO:0016787">
    <property type="term" value="F:hydrolase activity"/>
    <property type="evidence" value="ECO:0007669"/>
    <property type="project" value="UniProtKB-KW"/>
</dbReference>
<comment type="caution">
    <text evidence="2">The sequence shown here is derived from an EMBL/GenBank/DDBJ whole genome shotgun (WGS) entry which is preliminary data.</text>
</comment>
<dbReference type="EC" id="3.4.-.-" evidence="2"/>